<organism evidence="1 2">
    <name type="scientific">Pseudomonas gingeri</name>
    <dbReference type="NCBI Taxonomy" id="117681"/>
    <lineage>
        <taxon>Bacteria</taxon>
        <taxon>Pseudomonadati</taxon>
        <taxon>Pseudomonadota</taxon>
        <taxon>Gammaproteobacteria</taxon>
        <taxon>Pseudomonadales</taxon>
        <taxon>Pseudomonadaceae</taxon>
        <taxon>Pseudomonas</taxon>
    </lineage>
</organism>
<evidence type="ECO:0000313" key="1">
    <source>
        <dbReference type="EMBL" id="NWC17238.1"/>
    </source>
</evidence>
<dbReference type="Proteomes" id="UP000517547">
    <property type="component" value="Unassembled WGS sequence"/>
</dbReference>
<dbReference type="RefSeq" id="WP_017123733.1">
    <property type="nucleotide sequence ID" value="NZ_JACAQE010000009.1"/>
</dbReference>
<sequence length="96" mass="10932">MQATEGLDHEHLQGNHWHLHRDGYVDPELTRLGAIASASGWYVTDSGTVTVNFDRDADHYRGQVEILAYELVSGDELRVKGDFDLHGITLVRRHRH</sequence>
<reference evidence="1 2" key="1">
    <citation type="submission" date="2020-04" db="EMBL/GenBank/DDBJ databases">
        <title>Molecular characterization of pseudomonads from Agaricus bisporus reveal novel blotch 2 pathogens in Western Europe.</title>
        <authorList>
            <person name="Taparia T."/>
            <person name="Krijger M."/>
            <person name="Haynes E."/>
            <person name="Elpinstone J.G."/>
            <person name="Noble R."/>
            <person name="Van Der Wolf J."/>
        </authorList>
    </citation>
    <scope>NUCLEOTIDE SEQUENCE [LARGE SCALE GENOMIC DNA]</scope>
    <source>
        <strain evidence="1 2">IPO3738</strain>
    </source>
</reference>
<protein>
    <submittedName>
        <fullName evidence="1">Uncharacterized protein</fullName>
    </submittedName>
</protein>
<evidence type="ECO:0000313" key="2">
    <source>
        <dbReference type="Proteomes" id="UP000517547"/>
    </source>
</evidence>
<comment type="caution">
    <text evidence="1">The sequence shown here is derived from an EMBL/GenBank/DDBJ whole genome shotgun (WGS) entry which is preliminary data.</text>
</comment>
<name>A0A7Y7Y3K0_9PSED</name>
<gene>
    <name evidence="1" type="ORF">HX845_26520</name>
</gene>
<dbReference type="AlphaFoldDB" id="A0A7Y7Y3K0"/>
<accession>A0A7Y7Y3K0</accession>
<proteinExistence type="predicted"/>
<dbReference type="EMBL" id="JACAQE010000009">
    <property type="protein sequence ID" value="NWC17238.1"/>
    <property type="molecule type" value="Genomic_DNA"/>
</dbReference>